<evidence type="ECO:0000313" key="3">
    <source>
        <dbReference type="Proteomes" id="UP000676246"/>
    </source>
</evidence>
<dbReference type="Proteomes" id="UP000676246">
    <property type="component" value="Unassembled WGS sequence"/>
</dbReference>
<dbReference type="AlphaFoldDB" id="A0A940Y9K3"/>
<dbReference type="RefSeq" id="WP_210853671.1">
    <property type="nucleotide sequence ID" value="NZ_JAGQDD010000005.1"/>
</dbReference>
<evidence type="ECO:0008006" key="4">
    <source>
        <dbReference type="Google" id="ProtNLM"/>
    </source>
</evidence>
<sequence>MNHRLLAPMLASLVAVSGAAQAGTVLLPTLTAPTELQLGQHDEYTLSVTNTGNVIGSNVVLRMPFPSGLVLAQAPTGCSVISNEPLGGSGPNTRQVKCLVGGLGIGVTKSYWMVVRAPTQPRLVQHRNWASASNAASAQSVITTTDYRHYDVTVPPGSTWQRTLCSGYAPIDFDICPPGSIQGPVTLDLLAGGQVARGGQVSSIMAWSQATAHDLRVDWYRPVAPFADVMQALNSRCFRGTIEQTSTIYTVVRYCRT</sequence>
<dbReference type="NCBIfam" id="TIGR01451">
    <property type="entry name" value="B_ant_repeat"/>
    <property type="match status" value="1"/>
</dbReference>
<feature type="signal peptide" evidence="1">
    <location>
        <begin position="1"/>
        <end position="22"/>
    </location>
</feature>
<reference evidence="2 3" key="1">
    <citation type="submission" date="2021-04" db="EMBL/GenBank/DDBJ databases">
        <title>The genome sequence of Ideonella sp. 3Y2.</title>
        <authorList>
            <person name="Liu Y."/>
        </authorList>
    </citation>
    <scope>NUCLEOTIDE SEQUENCE [LARGE SCALE GENOMIC DNA]</scope>
    <source>
        <strain evidence="2 3">3Y2</strain>
    </source>
</reference>
<dbReference type="InterPro" id="IPR047589">
    <property type="entry name" value="DUF11_rpt"/>
</dbReference>
<protein>
    <recommendedName>
        <fullName evidence="4">DUF11 domain-containing protein</fullName>
    </recommendedName>
</protein>
<comment type="caution">
    <text evidence="2">The sequence shown here is derived from an EMBL/GenBank/DDBJ whole genome shotgun (WGS) entry which is preliminary data.</text>
</comment>
<evidence type="ECO:0000313" key="2">
    <source>
        <dbReference type="EMBL" id="MBQ0930685.1"/>
    </source>
</evidence>
<name>A0A940Y9K3_9BURK</name>
<organism evidence="2 3">
    <name type="scientific">Ideonella alba</name>
    <dbReference type="NCBI Taxonomy" id="2824118"/>
    <lineage>
        <taxon>Bacteria</taxon>
        <taxon>Pseudomonadati</taxon>
        <taxon>Pseudomonadota</taxon>
        <taxon>Betaproteobacteria</taxon>
        <taxon>Burkholderiales</taxon>
        <taxon>Sphaerotilaceae</taxon>
        <taxon>Ideonella</taxon>
    </lineage>
</organism>
<proteinExistence type="predicted"/>
<feature type="chain" id="PRO_5038015981" description="DUF11 domain-containing protein" evidence="1">
    <location>
        <begin position="23"/>
        <end position="257"/>
    </location>
</feature>
<accession>A0A940Y9K3</accession>
<dbReference type="EMBL" id="JAGQDD010000005">
    <property type="protein sequence ID" value="MBQ0930685.1"/>
    <property type="molecule type" value="Genomic_DNA"/>
</dbReference>
<keyword evidence="3" id="KW-1185">Reference proteome</keyword>
<evidence type="ECO:0000256" key="1">
    <source>
        <dbReference type="SAM" id="SignalP"/>
    </source>
</evidence>
<gene>
    <name evidence="2" type="ORF">KAK03_09305</name>
</gene>
<keyword evidence="1" id="KW-0732">Signal</keyword>